<keyword evidence="1" id="KW-1133">Transmembrane helix</keyword>
<name>A0A5M3WLK8_9ACTN</name>
<feature type="transmembrane region" description="Helical" evidence="1">
    <location>
        <begin position="86"/>
        <end position="105"/>
    </location>
</feature>
<sequence>MTGDSPRRAAPTRPGGAGPMVRALSMVVLLFTTEAMFQTLLPTAMKAAGVSSGLLVGVFIAVSQGAGLLVAPPAAALGDSRGRGRVLVAGGLAVAATAALLAVPAAGGPVWLWSLPILGYGLARGITVITTLGVVARSGDPYRTQGFNGAAQRLASALAALLTALLVLSEGWSAGFLLMAALALAFAWLARGVHGRADRDAGVAVPARASYRESLRMLRRDPALRASSLLNLNLNTLVILGNAFYPLTLDVPTGELAGWLLILLLCRDLTSVLTGPWFHAVAAVLGLRGVVLLSGACAVAGLLVVGIGGGTLAGVLAGSVLQGLAISMGIGSTNILATSGGDGGTALRLTATNYANSIGSFVLPLGFGLLFDLLGPGSVFLSGAGVSLLLGARVLMLTRVR</sequence>
<keyword evidence="1" id="KW-0812">Transmembrane</keyword>
<dbReference type="InterPro" id="IPR036259">
    <property type="entry name" value="MFS_trans_sf"/>
</dbReference>
<feature type="transmembrane region" description="Helical" evidence="1">
    <location>
        <begin position="172"/>
        <end position="190"/>
    </location>
</feature>
<feature type="transmembrane region" description="Helical" evidence="1">
    <location>
        <begin position="223"/>
        <end position="245"/>
    </location>
</feature>
<dbReference type="Gene3D" id="1.20.1250.20">
    <property type="entry name" value="MFS general substrate transporter like domains"/>
    <property type="match status" value="2"/>
</dbReference>
<feature type="transmembrane region" description="Helical" evidence="1">
    <location>
        <begin position="147"/>
        <end position="166"/>
    </location>
</feature>
<organism evidence="2 3">
    <name type="scientific">Acrocarpospora macrocephala</name>
    <dbReference type="NCBI Taxonomy" id="150177"/>
    <lineage>
        <taxon>Bacteria</taxon>
        <taxon>Bacillati</taxon>
        <taxon>Actinomycetota</taxon>
        <taxon>Actinomycetes</taxon>
        <taxon>Streptosporangiales</taxon>
        <taxon>Streptosporangiaceae</taxon>
        <taxon>Acrocarpospora</taxon>
    </lineage>
</organism>
<dbReference type="RefSeq" id="WP_155352891.1">
    <property type="nucleotide sequence ID" value="NZ_BAAAHL010000077.1"/>
</dbReference>
<dbReference type="EMBL" id="BLAE01000005">
    <property type="protein sequence ID" value="GES07178.1"/>
    <property type="molecule type" value="Genomic_DNA"/>
</dbReference>
<keyword evidence="3" id="KW-1185">Reference proteome</keyword>
<feature type="transmembrane region" description="Helical" evidence="1">
    <location>
        <begin position="290"/>
        <end position="309"/>
    </location>
</feature>
<evidence type="ECO:0000256" key="1">
    <source>
        <dbReference type="SAM" id="Phobius"/>
    </source>
</evidence>
<comment type="caution">
    <text evidence="2">The sequence shown here is derived from an EMBL/GenBank/DDBJ whole genome shotgun (WGS) entry which is preliminary data.</text>
</comment>
<reference evidence="2 3" key="1">
    <citation type="submission" date="2019-10" db="EMBL/GenBank/DDBJ databases">
        <title>Whole genome shotgun sequence of Acrocarpospora macrocephala NBRC 16266.</title>
        <authorList>
            <person name="Ichikawa N."/>
            <person name="Kimura A."/>
            <person name="Kitahashi Y."/>
            <person name="Komaki H."/>
            <person name="Oguchi A."/>
        </authorList>
    </citation>
    <scope>NUCLEOTIDE SEQUENCE [LARGE SCALE GENOMIC DNA]</scope>
    <source>
        <strain evidence="2 3">NBRC 16266</strain>
    </source>
</reference>
<evidence type="ECO:0008006" key="4">
    <source>
        <dbReference type="Google" id="ProtNLM"/>
    </source>
</evidence>
<dbReference type="GO" id="GO:0022857">
    <property type="term" value="F:transmembrane transporter activity"/>
    <property type="evidence" value="ECO:0007669"/>
    <property type="project" value="InterPro"/>
</dbReference>
<dbReference type="Pfam" id="PF07690">
    <property type="entry name" value="MFS_1"/>
    <property type="match status" value="1"/>
</dbReference>
<evidence type="ECO:0000313" key="2">
    <source>
        <dbReference type="EMBL" id="GES07178.1"/>
    </source>
</evidence>
<keyword evidence="1" id="KW-0472">Membrane</keyword>
<dbReference type="Proteomes" id="UP000331127">
    <property type="component" value="Unassembled WGS sequence"/>
</dbReference>
<feature type="transmembrane region" description="Helical" evidence="1">
    <location>
        <begin position="21"/>
        <end position="41"/>
    </location>
</feature>
<proteinExistence type="predicted"/>
<dbReference type="AlphaFoldDB" id="A0A5M3WLK8"/>
<accession>A0A5M3WLK8</accession>
<gene>
    <name evidence="2" type="ORF">Amac_007730</name>
</gene>
<dbReference type="SUPFAM" id="SSF103473">
    <property type="entry name" value="MFS general substrate transporter"/>
    <property type="match status" value="1"/>
</dbReference>
<evidence type="ECO:0000313" key="3">
    <source>
        <dbReference type="Proteomes" id="UP000331127"/>
    </source>
</evidence>
<dbReference type="InterPro" id="IPR011701">
    <property type="entry name" value="MFS"/>
</dbReference>
<feature type="transmembrane region" description="Helical" evidence="1">
    <location>
        <begin position="377"/>
        <end position="396"/>
    </location>
</feature>
<feature type="transmembrane region" description="Helical" evidence="1">
    <location>
        <begin position="111"/>
        <end position="135"/>
    </location>
</feature>
<protein>
    <recommendedName>
        <fullName evidence="4">MFS transporter</fullName>
    </recommendedName>
</protein>
<feature type="transmembrane region" description="Helical" evidence="1">
    <location>
        <begin position="53"/>
        <end position="74"/>
    </location>
</feature>